<organism evidence="2 3">
    <name type="scientific">Nocardioides bigeumensis</name>
    <dbReference type="NCBI Taxonomy" id="433657"/>
    <lineage>
        <taxon>Bacteria</taxon>
        <taxon>Bacillati</taxon>
        <taxon>Actinomycetota</taxon>
        <taxon>Actinomycetes</taxon>
        <taxon>Propionibacteriales</taxon>
        <taxon>Nocardioidaceae</taxon>
        <taxon>Nocardioides</taxon>
    </lineage>
</organism>
<comment type="caution">
    <text evidence="2">The sequence shown here is derived from an EMBL/GenBank/DDBJ whole genome shotgun (WGS) entry which is preliminary data.</text>
</comment>
<keyword evidence="1" id="KW-0732">Signal</keyword>
<dbReference type="InterPro" id="IPR006311">
    <property type="entry name" value="TAT_signal"/>
</dbReference>
<reference evidence="3" key="1">
    <citation type="journal article" date="2019" name="Int. J. Syst. Evol. Microbiol.">
        <title>The Global Catalogue of Microorganisms (GCM) 10K type strain sequencing project: providing services to taxonomists for standard genome sequencing and annotation.</title>
        <authorList>
            <consortium name="The Broad Institute Genomics Platform"/>
            <consortium name="The Broad Institute Genome Sequencing Center for Infectious Disease"/>
            <person name="Wu L."/>
            <person name="Ma J."/>
        </authorList>
    </citation>
    <scope>NUCLEOTIDE SEQUENCE [LARGE SCALE GENOMIC DNA]</scope>
    <source>
        <strain evidence="3">JCM 16021</strain>
    </source>
</reference>
<dbReference type="EMBL" id="BAAAQQ010000004">
    <property type="protein sequence ID" value="GAA2120060.1"/>
    <property type="molecule type" value="Genomic_DNA"/>
</dbReference>
<keyword evidence="3" id="KW-1185">Reference proteome</keyword>
<name>A0ABP5JML1_9ACTN</name>
<feature type="signal peptide" evidence="1">
    <location>
        <begin position="1"/>
        <end position="35"/>
    </location>
</feature>
<accession>A0ABP5JML1</accession>
<evidence type="ECO:0000256" key="1">
    <source>
        <dbReference type="SAM" id="SignalP"/>
    </source>
</evidence>
<sequence>MTRPVTRPTRRTVVRAAAWSAPALTIAATAPPAAASTPLQLVLNPADAGVVKRTDGRYDLYLRTATITAFGGQVDAGTLLLEIQFISAADGQPKTSSPYPNIPFGWSPYSAPTNVVVANLTYPAGLSALVPLQILQPGEVASPVFRTPLNTAFLPGEIRLSVTGRTPGPVRRNFLPDTHQITIG</sequence>
<dbReference type="PROSITE" id="PS51318">
    <property type="entry name" value="TAT"/>
    <property type="match status" value="1"/>
</dbReference>
<evidence type="ECO:0000313" key="3">
    <source>
        <dbReference type="Proteomes" id="UP001500575"/>
    </source>
</evidence>
<proteinExistence type="predicted"/>
<evidence type="ECO:0000313" key="2">
    <source>
        <dbReference type="EMBL" id="GAA2120060.1"/>
    </source>
</evidence>
<feature type="chain" id="PRO_5046770953" evidence="1">
    <location>
        <begin position="36"/>
        <end position="184"/>
    </location>
</feature>
<gene>
    <name evidence="2" type="ORF">GCM10009843_13250</name>
</gene>
<protein>
    <submittedName>
        <fullName evidence="2">Uncharacterized protein</fullName>
    </submittedName>
</protein>
<dbReference type="Proteomes" id="UP001500575">
    <property type="component" value="Unassembled WGS sequence"/>
</dbReference>